<keyword evidence="2" id="KW-0472">Membrane</keyword>
<feature type="compositionally biased region" description="Basic and acidic residues" evidence="1">
    <location>
        <begin position="20"/>
        <end position="35"/>
    </location>
</feature>
<evidence type="ECO:0000313" key="3">
    <source>
        <dbReference type="EMBL" id="KTB37270.1"/>
    </source>
</evidence>
<comment type="caution">
    <text evidence="3">The sequence shown here is derived from an EMBL/GenBank/DDBJ whole genome shotgun (WGS) entry which is preliminary data.</text>
</comment>
<dbReference type="AlphaFoldDB" id="A0A0W0FLT4"/>
<keyword evidence="2" id="KW-0812">Transmembrane</keyword>
<reference evidence="3 4" key="1">
    <citation type="submission" date="2015-12" db="EMBL/GenBank/DDBJ databases">
        <title>Draft genome sequence of Moniliophthora roreri, the causal agent of frosty pod rot of cacao.</title>
        <authorList>
            <person name="Aime M.C."/>
            <person name="Diaz-Valderrama J.R."/>
            <person name="Kijpornyongpan T."/>
            <person name="Phillips-Mora W."/>
        </authorList>
    </citation>
    <scope>NUCLEOTIDE SEQUENCE [LARGE SCALE GENOMIC DNA]</scope>
    <source>
        <strain evidence="3 4">MCA 2952</strain>
    </source>
</reference>
<organism evidence="3 4">
    <name type="scientific">Moniliophthora roreri</name>
    <name type="common">Frosty pod rot fungus</name>
    <name type="synonym">Monilia roreri</name>
    <dbReference type="NCBI Taxonomy" id="221103"/>
    <lineage>
        <taxon>Eukaryota</taxon>
        <taxon>Fungi</taxon>
        <taxon>Dikarya</taxon>
        <taxon>Basidiomycota</taxon>
        <taxon>Agaricomycotina</taxon>
        <taxon>Agaricomycetes</taxon>
        <taxon>Agaricomycetidae</taxon>
        <taxon>Agaricales</taxon>
        <taxon>Marasmiineae</taxon>
        <taxon>Marasmiaceae</taxon>
        <taxon>Moniliophthora</taxon>
    </lineage>
</organism>
<accession>A0A0W0FLT4</accession>
<sequence length="160" mass="18365">MITRFGMSTTPPRSRAPNLKLEDQTSESGKRRDTWFHESRTSSRKEWKYEDEFLALENSYNSIQFSIFVMGQRVVVLRTPLLLTACNAYDMATSSSSLAVTIILLVFLLALVWLLRLGKRESYLPPGPPTLPLLGNIHVLPTRYPHNKYPLTFFSYDSSF</sequence>
<proteinExistence type="predicted"/>
<feature type="transmembrane region" description="Helical" evidence="2">
    <location>
        <begin position="97"/>
        <end position="115"/>
    </location>
</feature>
<evidence type="ECO:0008006" key="5">
    <source>
        <dbReference type="Google" id="ProtNLM"/>
    </source>
</evidence>
<dbReference type="EMBL" id="LATX01001864">
    <property type="protein sequence ID" value="KTB37270.1"/>
    <property type="molecule type" value="Genomic_DNA"/>
</dbReference>
<feature type="compositionally biased region" description="Polar residues" evidence="1">
    <location>
        <begin position="1"/>
        <end position="12"/>
    </location>
</feature>
<dbReference type="Proteomes" id="UP000054988">
    <property type="component" value="Unassembled WGS sequence"/>
</dbReference>
<feature type="region of interest" description="Disordered" evidence="1">
    <location>
        <begin position="1"/>
        <end position="35"/>
    </location>
</feature>
<keyword evidence="2" id="KW-1133">Transmembrane helix</keyword>
<gene>
    <name evidence="3" type="ORF">WG66_10203</name>
</gene>
<evidence type="ECO:0000256" key="2">
    <source>
        <dbReference type="SAM" id="Phobius"/>
    </source>
</evidence>
<evidence type="ECO:0000313" key="4">
    <source>
        <dbReference type="Proteomes" id="UP000054988"/>
    </source>
</evidence>
<name>A0A0W0FLT4_MONRR</name>
<protein>
    <recommendedName>
        <fullName evidence="5">Cytochrome p450</fullName>
    </recommendedName>
</protein>
<evidence type="ECO:0000256" key="1">
    <source>
        <dbReference type="SAM" id="MobiDB-lite"/>
    </source>
</evidence>